<dbReference type="AlphaFoldDB" id="A0A4R8Q5R7"/>
<feature type="compositionally biased region" description="Polar residues" evidence="1">
    <location>
        <begin position="203"/>
        <end position="219"/>
    </location>
</feature>
<dbReference type="Proteomes" id="UP000295083">
    <property type="component" value="Unassembled WGS sequence"/>
</dbReference>
<organism evidence="2 3">
    <name type="scientific">Colletotrichum spinosum</name>
    <dbReference type="NCBI Taxonomy" id="1347390"/>
    <lineage>
        <taxon>Eukaryota</taxon>
        <taxon>Fungi</taxon>
        <taxon>Dikarya</taxon>
        <taxon>Ascomycota</taxon>
        <taxon>Pezizomycotina</taxon>
        <taxon>Sordariomycetes</taxon>
        <taxon>Hypocreomycetidae</taxon>
        <taxon>Glomerellales</taxon>
        <taxon>Glomerellaceae</taxon>
        <taxon>Colletotrichum</taxon>
        <taxon>Colletotrichum orbiculare species complex</taxon>
    </lineage>
</organism>
<proteinExistence type="predicted"/>
<feature type="region of interest" description="Disordered" evidence="1">
    <location>
        <begin position="1"/>
        <end position="225"/>
    </location>
</feature>
<feature type="compositionally biased region" description="Basic residues" evidence="1">
    <location>
        <begin position="307"/>
        <end position="318"/>
    </location>
</feature>
<feature type="region of interest" description="Disordered" evidence="1">
    <location>
        <begin position="280"/>
        <end position="329"/>
    </location>
</feature>
<name>A0A4R8Q5R7_9PEZI</name>
<feature type="compositionally biased region" description="Low complexity" evidence="1">
    <location>
        <begin position="123"/>
        <end position="158"/>
    </location>
</feature>
<feature type="compositionally biased region" description="Basic and acidic residues" evidence="1">
    <location>
        <begin position="320"/>
        <end position="329"/>
    </location>
</feature>
<gene>
    <name evidence="2" type="ORF">C8035_v001821</name>
</gene>
<evidence type="ECO:0000313" key="3">
    <source>
        <dbReference type="Proteomes" id="UP000295083"/>
    </source>
</evidence>
<keyword evidence="3" id="KW-1185">Reference proteome</keyword>
<feature type="compositionally biased region" description="Basic residues" evidence="1">
    <location>
        <begin position="89"/>
        <end position="107"/>
    </location>
</feature>
<dbReference type="EMBL" id="QAPG01000113">
    <property type="protein sequence ID" value="TDZ30954.1"/>
    <property type="molecule type" value="Genomic_DNA"/>
</dbReference>
<feature type="compositionally biased region" description="Polar residues" evidence="1">
    <location>
        <begin position="159"/>
        <end position="170"/>
    </location>
</feature>
<reference evidence="2 3" key="1">
    <citation type="submission" date="2018-11" db="EMBL/GenBank/DDBJ databases">
        <title>Genome sequence and assembly of Colletotrichum spinosum.</title>
        <authorList>
            <person name="Gan P."/>
            <person name="Shirasu K."/>
        </authorList>
    </citation>
    <scope>NUCLEOTIDE SEQUENCE [LARGE SCALE GENOMIC DNA]</scope>
    <source>
        <strain evidence="2 3">CBS 515.97</strain>
    </source>
</reference>
<feature type="compositionally biased region" description="Basic and acidic residues" evidence="1">
    <location>
        <begin position="1"/>
        <end position="17"/>
    </location>
</feature>
<evidence type="ECO:0000256" key="1">
    <source>
        <dbReference type="SAM" id="MobiDB-lite"/>
    </source>
</evidence>
<protein>
    <submittedName>
        <fullName evidence="2">Uncharacterized protein</fullName>
    </submittedName>
</protein>
<accession>A0A4R8Q5R7</accession>
<evidence type="ECO:0000313" key="2">
    <source>
        <dbReference type="EMBL" id="TDZ30954.1"/>
    </source>
</evidence>
<sequence length="329" mass="35810">MGRKFIRAEVKSDKDVGDSPMGDAMEIDSTPAPVVDKKKAAADARAERAARRKQLREETVSKQPSTTSLPASTPIPEAEPASTTQAEKKTKRVRSEKKSAKKSGKKKVQVEVPAEAETEAETTPEAVAAEEAAVKVPAAEDVATEAPAPSQPAAIPSIETASDNISSTEPTPIEAPSNEPEPLPFVIDVNPTKVHITQHDSTSRAVSEKATSVATSSVNGEGLNRAARRRLIQIDKRRGIIKKDLGIPADSDERQEEVNQILGAWIADFDEKVRVRAESKVAKKEAALNRRKTSKQFGGRNNYEKQKKVKKDKQKVALRQRQEGISRMN</sequence>
<feature type="compositionally biased region" description="Basic and acidic residues" evidence="1">
    <location>
        <begin position="35"/>
        <end position="60"/>
    </location>
</feature>
<feature type="compositionally biased region" description="Polar residues" evidence="1">
    <location>
        <begin position="61"/>
        <end position="71"/>
    </location>
</feature>
<comment type="caution">
    <text evidence="2">The sequence shown here is derived from an EMBL/GenBank/DDBJ whole genome shotgun (WGS) entry which is preliminary data.</text>
</comment>